<comment type="caution">
    <text evidence="1">The sequence shown here is derived from an EMBL/GenBank/DDBJ whole genome shotgun (WGS) entry which is preliminary data.</text>
</comment>
<evidence type="ECO:0000313" key="2">
    <source>
        <dbReference type="Proteomes" id="UP000297288"/>
    </source>
</evidence>
<evidence type="ECO:0000313" key="1">
    <source>
        <dbReference type="EMBL" id="TGG89154.1"/>
    </source>
</evidence>
<dbReference type="EMBL" id="SRME01000001">
    <property type="protein sequence ID" value="TGG89154.1"/>
    <property type="molecule type" value="Genomic_DNA"/>
</dbReference>
<sequence length="590" mass="67526">MRSVMIDGSISYNSNSQILNSEYFKEIICELILDSEEKRTSLLPFFEKFKKSNDVVDVRKKYDIDALIQLMIALSVNSVEHVDASPYYGFPKMSNRKETLIIFIESIFNIWRNKHRFMIKNDTFTQTSYNRINKQMMLVKNNSDLKSLVLSLYRQILVNISDTKLKVLRQLPSGAQVGFLIDHPNIKDEAKLNCEWIYDTKFVWSTVFEPPVIFYTRSNKRRGLFKVKDKPILNNIKVENPEDWLMFPIHVNSKLIYILVYKEYLSLAAGLGNLFEFASFNIVENTKPDGIYFFGVSKENFESEEDYNGIIYKEKDGTYVGIVGDDPSIDYFGYMKKMILTIHNLTVIDESRLPIHGALAQIKLMDGRSANVMIMGDSGAGKSETLDALNRLKKQVSEVNILIDDMGSLDILADGTVVAYGTETGAFVRLDDLQPGYAYSAMDRSIFMNPNEVNARVIVPYSNYDEIIKPTKVDYFLYANNYVEIKENEKPLHFFDNAEEAYEIFSKGARMAKGTTAEKGLTYSYFANPFGAIQRKEKHEKIAKHYMSQMIKNGVKVGELRTQLGINGFEEEGPIIAAKNLLSLLTEELE</sequence>
<dbReference type="SUPFAM" id="SSF53795">
    <property type="entry name" value="PEP carboxykinase-like"/>
    <property type="match status" value="1"/>
</dbReference>
<dbReference type="AlphaFoldDB" id="A0A4Z0W802"/>
<name>A0A4Z0W802_9BACT</name>
<reference evidence="1 2" key="1">
    <citation type="submission" date="2019-04" db="EMBL/GenBank/DDBJ databases">
        <title>Draft genome sequence data and analysis of a Fermenting Bacterium, Geotoga petraea strain HO-Geo1, isolated from heavy-oil petroleum reservoir in Russia.</title>
        <authorList>
            <person name="Grouzdev D.S."/>
            <person name="Semenova E.M."/>
            <person name="Sokolova D.S."/>
            <person name="Tourova T.P."/>
            <person name="Poltaraus A.B."/>
            <person name="Nazina T.N."/>
        </authorList>
    </citation>
    <scope>NUCLEOTIDE SEQUENCE [LARGE SCALE GENOMIC DNA]</scope>
    <source>
        <strain evidence="1 2">HO-Geo1</strain>
    </source>
</reference>
<dbReference type="RefSeq" id="WP_135402598.1">
    <property type="nucleotide sequence ID" value="NZ_SRME01000001.1"/>
</dbReference>
<accession>A0A4Z0W802</accession>
<organism evidence="1 2">
    <name type="scientific">Geotoga petraea</name>
    <dbReference type="NCBI Taxonomy" id="28234"/>
    <lineage>
        <taxon>Bacteria</taxon>
        <taxon>Thermotogati</taxon>
        <taxon>Thermotogota</taxon>
        <taxon>Thermotogae</taxon>
        <taxon>Petrotogales</taxon>
        <taxon>Petrotogaceae</taxon>
        <taxon>Geotoga</taxon>
    </lineage>
</organism>
<proteinExistence type="predicted"/>
<dbReference type="Proteomes" id="UP000297288">
    <property type="component" value="Unassembled WGS sequence"/>
</dbReference>
<protein>
    <submittedName>
        <fullName evidence="1">ATPase</fullName>
    </submittedName>
</protein>
<dbReference type="OrthoDB" id="7052199at2"/>
<gene>
    <name evidence="1" type="ORF">E4650_02885</name>
</gene>